<accession>A0A561PPA5</accession>
<evidence type="ECO:0000313" key="1">
    <source>
        <dbReference type="EMBL" id="TWF39937.1"/>
    </source>
</evidence>
<keyword evidence="2" id="KW-1185">Reference proteome</keyword>
<protein>
    <submittedName>
        <fullName evidence="1">Uncharacterized protein</fullName>
    </submittedName>
</protein>
<proteinExistence type="predicted"/>
<dbReference type="EMBL" id="VIWO01000005">
    <property type="protein sequence ID" value="TWF39937.1"/>
    <property type="molecule type" value="Genomic_DNA"/>
</dbReference>
<dbReference type="AlphaFoldDB" id="A0A561PPA5"/>
<name>A0A561PPA5_9BACT</name>
<comment type="caution">
    <text evidence="1">The sequence shown here is derived from an EMBL/GenBank/DDBJ whole genome shotgun (WGS) entry which is preliminary data.</text>
</comment>
<gene>
    <name evidence="1" type="ORF">FHW36_105378</name>
</gene>
<organism evidence="1 2">
    <name type="scientific">Chitinophaga polysaccharea</name>
    <dbReference type="NCBI Taxonomy" id="1293035"/>
    <lineage>
        <taxon>Bacteria</taxon>
        <taxon>Pseudomonadati</taxon>
        <taxon>Bacteroidota</taxon>
        <taxon>Chitinophagia</taxon>
        <taxon>Chitinophagales</taxon>
        <taxon>Chitinophagaceae</taxon>
        <taxon>Chitinophaga</taxon>
    </lineage>
</organism>
<sequence length="62" mass="7647">MQRRYFEKRRDFFNFLWRNAKVTIDVLCQFVQFEKLNGDKIYWYRLAIYIKGLLFQDGSLGS</sequence>
<reference evidence="1 2" key="1">
    <citation type="submission" date="2019-06" db="EMBL/GenBank/DDBJ databases">
        <title>Sorghum-associated microbial communities from plants grown in Nebraska, USA.</title>
        <authorList>
            <person name="Schachtman D."/>
        </authorList>
    </citation>
    <scope>NUCLEOTIDE SEQUENCE [LARGE SCALE GENOMIC DNA]</scope>
    <source>
        <strain evidence="1 2">1209</strain>
    </source>
</reference>
<evidence type="ECO:0000313" key="2">
    <source>
        <dbReference type="Proteomes" id="UP000320811"/>
    </source>
</evidence>
<dbReference type="Proteomes" id="UP000320811">
    <property type="component" value="Unassembled WGS sequence"/>
</dbReference>